<dbReference type="RefSeq" id="WP_184034479.1">
    <property type="nucleotide sequence ID" value="NZ_JACHHY010000002.1"/>
</dbReference>
<comment type="caution">
    <text evidence="2">The sequence shown here is derived from an EMBL/GenBank/DDBJ whole genome shotgun (WGS) entry which is preliminary data.</text>
</comment>
<name>A0A840MJX3_9PROT</name>
<reference evidence="2 3" key="1">
    <citation type="submission" date="2020-08" db="EMBL/GenBank/DDBJ databases">
        <title>Genomic Encyclopedia of Type Strains, Phase IV (KMG-IV): sequencing the most valuable type-strain genomes for metagenomic binning, comparative biology and taxonomic classification.</title>
        <authorList>
            <person name="Goeker M."/>
        </authorList>
    </citation>
    <scope>NUCLEOTIDE SEQUENCE [LARGE SCALE GENOMIC DNA]</scope>
    <source>
        <strain evidence="2 3">DSM 27165</strain>
    </source>
</reference>
<dbReference type="InterPro" id="IPR047798">
    <property type="entry name" value="BPSS1780-like"/>
</dbReference>
<keyword evidence="1" id="KW-1133">Transmembrane helix</keyword>
<protein>
    <submittedName>
        <fullName evidence="2">Putative membrane protein</fullName>
    </submittedName>
</protein>
<keyword evidence="3" id="KW-1185">Reference proteome</keyword>
<feature type="transmembrane region" description="Helical" evidence="1">
    <location>
        <begin position="65"/>
        <end position="82"/>
    </location>
</feature>
<dbReference type="AlphaFoldDB" id="A0A840MJX3"/>
<dbReference type="EMBL" id="JACHHY010000002">
    <property type="protein sequence ID" value="MBB5017127.1"/>
    <property type="molecule type" value="Genomic_DNA"/>
</dbReference>
<evidence type="ECO:0000313" key="2">
    <source>
        <dbReference type="EMBL" id="MBB5017127.1"/>
    </source>
</evidence>
<organism evidence="2 3">
    <name type="scientific">Chitinivorax tropicus</name>
    <dbReference type="NCBI Taxonomy" id="714531"/>
    <lineage>
        <taxon>Bacteria</taxon>
        <taxon>Pseudomonadati</taxon>
        <taxon>Pseudomonadota</taxon>
        <taxon>Betaproteobacteria</taxon>
        <taxon>Chitinivorax</taxon>
    </lineage>
</organism>
<gene>
    <name evidence="2" type="ORF">HNQ59_000389</name>
</gene>
<dbReference type="NCBIfam" id="NF041043">
    <property type="entry name" value="BPSS1780_fam"/>
    <property type="match status" value="1"/>
</dbReference>
<feature type="transmembrane region" description="Helical" evidence="1">
    <location>
        <begin position="148"/>
        <end position="170"/>
    </location>
</feature>
<accession>A0A840MJX3</accession>
<dbReference type="Proteomes" id="UP000575898">
    <property type="component" value="Unassembled WGS sequence"/>
</dbReference>
<evidence type="ECO:0000313" key="3">
    <source>
        <dbReference type="Proteomes" id="UP000575898"/>
    </source>
</evidence>
<feature type="transmembrane region" description="Helical" evidence="1">
    <location>
        <begin position="206"/>
        <end position="232"/>
    </location>
</feature>
<sequence>MATFEHGTSLPAYRIVSANHGWLWLTRSFQLFKPQPGLWIVFTLIFFIIHAMVTSVPYIGALGNILSPILFSGIVAGCLAIERNEELELGYLFAGFRQRTEQLAVIGVAAVIGTLVVTLVAFAPALLVGGTQLFANVVAGDMSSMHNLGVFGGLIVIASLFIFAALMLVLNMTLWFATCLHVLRDVPPVEALKIGLEATYHNLAPLAVYAVLGALLTMLAIIPVGLGLLVMFPLMLISGYTTFQDVFATE</sequence>
<proteinExistence type="predicted"/>
<feature type="transmembrane region" description="Helical" evidence="1">
    <location>
        <begin position="37"/>
        <end position="59"/>
    </location>
</feature>
<keyword evidence="1" id="KW-0812">Transmembrane</keyword>
<feature type="transmembrane region" description="Helical" evidence="1">
    <location>
        <begin position="103"/>
        <end position="128"/>
    </location>
</feature>
<keyword evidence="1" id="KW-0472">Membrane</keyword>
<evidence type="ECO:0000256" key="1">
    <source>
        <dbReference type="SAM" id="Phobius"/>
    </source>
</evidence>